<protein>
    <submittedName>
        <fullName evidence="7">LysR family transcriptional regulator</fullName>
    </submittedName>
</protein>
<dbReference type="InterPro" id="IPR000847">
    <property type="entry name" value="LysR_HTH_N"/>
</dbReference>
<name>A0A157LXV3_9BORD</name>
<keyword evidence="4" id="KW-0010">Activator</keyword>
<evidence type="ECO:0000256" key="3">
    <source>
        <dbReference type="ARBA" id="ARBA00023125"/>
    </source>
</evidence>
<dbReference type="PANTHER" id="PTHR30293">
    <property type="entry name" value="TRANSCRIPTIONAL REGULATORY PROTEIN NAC-RELATED"/>
    <property type="match status" value="1"/>
</dbReference>
<dbReference type="RefSeq" id="WP_066409053.1">
    <property type="nucleotide sequence ID" value="NZ_FKBS01000008.1"/>
</dbReference>
<dbReference type="Pfam" id="PF00126">
    <property type="entry name" value="HTH_1"/>
    <property type="match status" value="1"/>
</dbReference>
<dbReference type="FunFam" id="1.10.10.10:FF:000001">
    <property type="entry name" value="LysR family transcriptional regulator"/>
    <property type="match status" value="1"/>
</dbReference>
<dbReference type="Pfam" id="PF03466">
    <property type="entry name" value="LysR_substrate"/>
    <property type="match status" value="1"/>
</dbReference>
<dbReference type="OrthoDB" id="8587114at2"/>
<evidence type="ECO:0000256" key="5">
    <source>
        <dbReference type="ARBA" id="ARBA00023163"/>
    </source>
</evidence>
<proteinExistence type="inferred from homology"/>
<dbReference type="Gene3D" id="1.10.10.10">
    <property type="entry name" value="Winged helix-like DNA-binding domain superfamily/Winged helix DNA-binding domain"/>
    <property type="match status" value="1"/>
</dbReference>
<dbReference type="InterPro" id="IPR036390">
    <property type="entry name" value="WH_DNA-bd_sf"/>
</dbReference>
<reference evidence="7 8" key="1">
    <citation type="submission" date="2016-03" db="EMBL/GenBank/DDBJ databases">
        <authorList>
            <consortium name="Pathogen Informatics"/>
        </authorList>
    </citation>
    <scope>NUCLEOTIDE SEQUENCE [LARGE SCALE GENOMIC DNA]</scope>
    <source>
        <strain evidence="7 8">NCTC13364</strain>
    </source>
</reference>
<dbReference type="SUPFAM" id="SSF46785">
    <property type="entry name" value="Winged helix' DNA-binding domain"/>
    <property type="match status" value="1"/>
</dbReference>
<dbReference type="PROSITE" id="PS50931">
    <property type="entry name" value="HTH_LYSR"/>
    <property type="match status" value="1"/>
</dbReference>
<dbReference type="InterPro" id="IPR005119">
    <property type="entry name" value="LysR_subst-bd"/>
</dbReference>
<evidence type="ECO:0000256" key="1">
    <source>
        <dbReference type="ARBA" id="ARBA00009437"/>
    </source>
</evidence>
<comment type="similarity">
    <text evidence="1">Belongs to the LysR transcriptional regulatory family.</text>
</comment>
<organism evidence="7 8">
    <name type="scientific">Bordetella ansorpii</name>
    <dbReference type="NCBI Taxonomy" id="288768"/>
    <lineage>
        <taxon>Bacteria</taxon>
        <taxon>Pseudomonadati</taxon>
        <taxon>Pseudomonadota</taxon>
        <taxon>Betaproteobacteria</taxon>
        <taxon>Burkholderiales</taxon>
        <taxon>Alcaligenaceae</taxon>
        <taxon>Bordetella</taxon>
    </lineage>
</organism>
<dbReference type="GO" id="GO:0003677">
    <property type="term" value="F:DNA binding"/>
    <property type="evidence" value="ECO:0007669"/>
    <property type="project" value="UniProtKB-KW"/>
</dbReference>
<sequence length="309" mass="33096">MELRQLRYFVRVAELGSIGRAARDLGVVGSALSQQISRLEGELATRLLTRTSTGVVPTEAGTAFLRQARLTLRHADQAVAAARETRLSGMVSVGFAPTTASVLARPFHTAMTQRHPNVRLHLVEGLSGNLGDLLNGRKLDLAVLFQNDSGGQGRSLIPVLDEKLFLLARRGLFAVPDGEPTTLSQLAPLPLAVTSKAHGLRAWVEAAFDRAGLEPWIAIEVDGMTTLMDIVQANAMATIQPGAAVARVEAGLLTMHPIDDPYLYRRNSVACMNDEELSPAALAARSVLVDVMRGLVRQGGWPGATLLDS</sequence>
<accession>A0A157LXV3</accession>
<dbReference type="PANTHER" id="PTHR30293:SF0">
    <property type="entry name" value="NITROGEN ASSIMILATION REGULATORY PROTEIN NAC"/>
    <property type="match status" value="1"/>
</dbReference>
<dbReference type="SUPFAM" id="SSF53850">
    <property type="entry name" value="Periplasmic binding protein-like II"/>
    <property type="match status" value="1"/>
</dbReference>
<dbReference type="InterPro" id="IPR036388">
    <property type="entry name" value="WH-like_DNA-bd_sf"/>
</dbReference>
<dbReference type="GO" id="GO:0003700">
    <property type="term" value="F:DNA-binding transcription factor activity"/>
    <property type="evidence" value="ECO:0007669"/>
    <property type="project" value="InterPro"/>
</dbReference>
<dbReference type="AlphaFoldDB" id="A0A157LXV3"/>
<keyword evidence="5" id="KW-0804">Transcription</keyword>
<evidence type="ECO:0000259" key="6">
    <source>
        <dbReference type="PROSITE" id="PS50931"/>
    </source>
</evidence>
<dbReference type="EMBL" id="FKBS01000008">
    <property type="protein sequence ID" value="SAI01460.1"/>
    <property type="molecule type" value="Genomic_DNA"/>
</dbReference>
<evidence type="ECO:0000313" key="8">
    <source>
        <dbReference type="Proteomes" id="UP000077037"/>
    </source>
</evidence>
<feature type="domain" description="HTH lysR-type" evidence="6">
    <location>
        <begin position="1"/>
        <end position="58"/>
    </location>
</feature>
<evidence type="ECO:0000256" key="2">
    <source>
        <dbReference type="ARBA" id="ARBA00023015"/>
    </source>
</evidence>
<dbReference type="GO" id="GO:2000142">
    <property type="term" value="P:regulation of DNA-templated transcription initiation"/>
    <property type="evidence" value="ECO:0007669"/>
    <property type="project" value="TreeGrafter"/>
</dbReference>
<dbReference type="Proteomes" id="UP000077037">
    <property type="component" value="Unassembled WGS sequence"/>
</dbReference>
<evidence type="ECO:0000313" key="7">
    <source>
        <dbReference type="EMBL" id="SAI01460.1"/>
    </source>
</evidence>
<evidence type="ECO:0000256" key="4">
    <source>
        <dbReference type="ARBA" id="ARBA00023159"/>
    </source>
</evidence>
<keyword evidence="2" id="KW-0805">Transcription regulation</keyword>
<dbReference type="Gene3D" id="3.40.190.290">
    <property type="match status" value="1"/>
</dbReference>
<keyword evidence="3" id="KW-0238">DNA-binding</keyword>
<gene>
    <name evidence="7" type="primary">cynR_2</name>
    <name evidence="7" type="ORF">SAMEA1982600_00932</name>
</gene>